<dbReference type="GO" id="GO:0003677">
    <property type="term" value="F:DNA binding"/>
    <property type="evidence" value="ECO:0007669"/>
    <property type="project" value="InterPro"/>
</dbReference>
<evidence type="ECO:0000313" key="3">
    <source>
        <dbReference type="Proteomes" id="UP000093954"/>
    </source>
</evidence>
<dbReference type="SUPFAM" id="SSF56349">
    <property type="entry name" value="DNA breaking-rejoining enzymes"/>
    <property type="match status" value="1"/>
</dbReference>
<dbReference type="Gene3D" id="1.10.443.10">
    <property type="entry name" value="Intergrase catalytic core"/>
    <property type="match status" value="1"/>
</dbReference>
<dbReference type="GO" id="GO:0006310">
    <property type="term" value="P:DNA recombination"/>
    <property type="evidence" value="ECO:0007669"/>
    <property type="project" value="UniProtKB-KW"/>
</dbReference>
<sequence length="117" mass="13619">MRISEVVAPKWSDIDFKRVSKINIGNSVENKTAIIEQGAKTKSSKRTIPVPLNIMEELKKHKKCFHEIVKALISGRGSRSRTYNLRCNRMVIMLKLYKFISLYISTLFRHSLSFKYI</sequence>
<keyword evidence="1" id="KW-0233">DNA recombination</keyword>
<organism evidence="2 3">
    <name type="scientific">Clostridium ragsdalei P11</name>
    <dbReference type="NCBI Taxonomy" id="1353534"/>
    <lineage>
        <taxon>Bacteria</taxon>
        <taxon>Bacillati</taxon>
        <taxon>Bacillota</taxon>
        <taxon>Clostridia</taxon>
        <taxon>Eubacteriales</taxon>
        <taxon>Clostridiaceae</taxon>
        <taxon>Clostridium</taxon>
    </lineage>
</organism>
<dbReference type="GO" id="GO:0015074">
    <property type="term" value="P:DNA integration"/>
    <property type="evidence" value="ECO:0007669"/>
    <property type="project" value="InterPro"/>
</dbReference>
<dbReference type="EMBL" id="LROS01000075">
    <property type="protein sequence ID" value="OBR90153.1"/>
    <property type="molecule type" value="Genomic_DNA"/>
</dbReference>
<evidence type="ECO:0008006" key="4">
    <source>
        <dbReference type="Google" id="ProtNLM"/>
    </source>
</evidence>
<evidence type="ECO:0000313" key="2">
    <source>
        <dbReference type="EMBL" id="OBR90153.1"/>
    </source>
</evidence>
<dbReference type="Proteomes" id="UP000093954">
    <property type="component" value="Unassembled WGS sequence"/>
</dbReference>
<accession>A0A1A6AJG1</accession>
<dbReference type="AlphaFoldDB" id="A0A1A6AJG1"/>
<evidence type="ECO:0000256" key="1">
    <source>
        <dbReference type="ARBA" id="ARBA00023172"/>
    </source>
</evidence>
<keyword evidence="3" id="KW-1185">Reference proteome</keyword>
<gene>
    <name evidence="2" type="ORF">CLRAG_37600</name>
</gene>
<dbReference type="InterPro" id="IPR013762">
    <property type="entry name" value="Integrase-like_cat_sf"/>
</dbReference>
<dbReference type="PATRIC" id="fig|1353534.3.peg.3825"/>
<name>A0A1A6AJG1_9CLOT</name>
<protein>
    <recommendedName>
        <fullName evidence="4">Phage integrase family protein</fullName>
    </recommendedName>
</protein>
<dbReference type="InterPro" id="IPR011010">
    <property type="entry name" value="DNA_brk_join_enz"/>
</dbReference>
<comment type="caution">
    <text evidence="2">The sequence shown here is derived from an EMBL/GenBank/DDBJ whole genome shotgun (WGS) entry which is preliminary data.</text>
</comment>
<proteinExistence type="predicted"/>
<reference evidence="2 3" key="1">
    <citation type="journal article" date="2012" name="Front. Microbiol.">
        <title>Draft Genome Sequence of the Virulent Strain 01-B526 of the Fish Pathogen Aeromonas salmonicida.</title>
        <authorList>
            <person name="Charette S.J."/>
            <person name="Brochu F."/>
            <person name="Boyle B."/>
            <person name="Filion G."/>
            <person name="Tanaka K.H."/>
            <person name="Derome N."/>
        </authorList>
    </citation>
    <scope>NUCLEOTIDE SEQUENCE [LARGE SCALE GENOMIC DNA]</scope>
    <source>
        <strain evidence="2 3">P11</strain>
    </source>
</reference>